<reference evidence="1 2" key="1">
    <citation type="submission" date="2019-12" db="EMBL/GenBank/DDBJ databases">
        <title>Whole-genome sequencing of Allorhizobium vitis.</title>
        <authorList>
            <person name="Gan H.M."/>
            <person name="Szegedi E."/>
            <person name="Burr T."/>
            <person name="Savka M.A."/>
        </authorList>
    </citation>
    <scope>NUCLEOTIDE SEQUENCE [LARGE SCALE GENOMIC DNA]</scope>
    <source>
        <strain evidence="1 2">CG516</strain>
    </source>
</reference>
<dbReference type="Pfam" id="PF14022">
    <property type="entry name" value="DUF4238"/>
    <property type="match status" value="1"/>
</dbReference>
<protein>
    <submittedName>
        <fullName evidence="1">DUF4238 domain-containing protein</fullName>
    </submittedName>
</protein>
<organism evidence="1 2">
    <name type="scientific">Agrobacterium vitis</name>
    <name type="common">Rhizobium vitis</name>
    <dbReference type="NCBI Taxonomy" id="373"/>
    <lineage>
        <taxon>Bacteria</taxon>
        <taxon>Pseudomonadati</taxon>
        <taxon>Pseudomonadota</taxon>
        <taxon>Alphaproteobacteria</taxon>
        <taxon>Hyphomicrobiales</taxon>
        <taxon>Rhizobiaceae</taxon>
        <taxon>Rhizobium/Agrobacterium group</taxon>
        <taxon>Agrobacterium</taxon>
    </lineage>
</organism>
<dbReference type="AlphaFoldDB" id="A0A6L6VJW5"/>
<name>A0A6L6VJW5_AGRVI</name>
<dbReference type="EMBL" id="WPHR01000042">
    <property type="protein sequence ID" value="MUZ75984.1"/>
    <property type="molecule type" value="Genomic_DNA"/>
</dbReference>
<evidence type="ECO:0000313" key="1">
    <source>
        <dbReference type="EMBL" id="MUZ75984.1"/>
    </source>
</evidence>
<proteinExistence type="predicted"/>
<dbReference type="InterPro" id="IPR025332">
    <property type="entry name" value="DUF4238"/>
</dbReference>
<accession>A0A6L6VJW5</accession>
<evidence type="ECO:0000313" key="2">
    <source>
        <dbReference type="Proteomes" id="UP000477951"/>
    </source>
</evidence>
<dbReference type="Proteomes" id="UP000477951">
    <property type="component" value="Unassembled WGS sequence"/>
</dbReference>
<comment type="caution">
    <text evidence="1">The sequence shown here is derived from an EMBL/GenBank/DDBJ whole genome shotgun (WGS) entry which is preliminary data.</text>
</comment>
<dbReference type="RefSeq" id="WP_156616505.1">
    <property type="nucleotide sequence ID" value="NZ_WPHR01000042.1"/>
</dbReference>
<sequence length="307" mass="34746">MMNNPKRHHWWPQLQSGHWCAADGLITVTPKNGEVFRASPLNVGLQGHLYTMTNEDGTPDPAIEKWLADHVDGPFSSILDSTFSLKKVFRRRFRADPKRAKAAREVGYRITPYLEIIRLSLRERMIISNYVASLLVRNPYYLQKLESFHRGNLIPSSDTKNSALRNMLSVYKIYRKAILRSEFILEVRDGTNEYLFGDSGVTADEPWTAGIPFDLHVPLTPDMALEIFPAPTVSTMDLTIARVGNTVVSRHNLAVVGDAQRFVYSKGLPPLNFIHANFSKPAPAPFGHRIVNGELEVTYDRTKDRKA</sequence>
<gene>
    <name evidence="1" type="ORF">GOZ90_25350</name>
</gene>